<evidence type="ECO:0000313" key="1">
    <source>
        <dbReference type="EMBL" id="KAH0541020.1"/>
    </source>
</evidence>
<dbReference type="AlphaFoldDB" id="A0AAV7HMA8"/>
<organism evidence="1 2">
    <name type="scientific">Cotesia glomerata</name>
    <name type="common">Lepidopteran parasitic wasp</name>
    <name type="synonym">Apanteles glomeratus</name>
    <dbReference type="NCBI Taxonomy" id="32391"/>
    <lineage>
        <taxon>Eukaryota</taxon>
        <taxon>Metazoa</taxon>
        <taxon>Ecdysozoa</taxon>
        <taxon>Arthropoda</taxon>
        <taxon>Hexapoda</taxon>
        <taxon>Insecta</taxon>
        <taxon>Pterygota</taxon>
        <taxon>Neoptera</taxon>
        <taxon>Endopterygota</taxon>
        <taxon>Hymenoptera</taxon>
        <taxon>Apocrita</taxon>
        <taxon>Ichneumonoidea</taxon>
        <taxon>Braconidae</taxon>
        <taxon>Microgastrinae</taxon>
        <taxon>Cotesia</taxon>
    </lineage>
</organism>
<gene>
    <name evidence="1" type="ORF">KQX54_020810</name>
</gene>
<evidence type="ECO:0000313" key="2">
    <source>
        <dbReference type="Proteomes" id="UP000826195"/>
    </source>
</evidence>
<dbReference type="EMBL" id="JAHXZJ010002609">
    <property type="protein sequence ID" value="KAH0541020.1"/>
    <property type="molecule type" value="Genomic_DNA"/>
</dbReference>
<name>A0AAV7HMA8_COTGL</name>
<sequence>MMLVVVLWHTPGSTCSRSRTALTSCRTMAIIVLVPSSSLTPFPIRDLPHSRDGAFPGHSSHDSLPARECEATAYATLYYTLAGIEYEVEEYVYGQSNLTIASGAKKPMRELEESERIEQKAELKAPSWERSWWYHTKYLE</sequence>
<keyword evidence="2" id="KW-1185">Reference proteome</keyword>
<comment type="caution">
    <text evidence="1">The sequence shown here is derived from an EMBL/GenBank/DDBJ whole genome shotgun (WGS) entry which is preliminary data.</text>
</comment>
<accession>A0AAV7HMA8</accession>
<protein>
    <submittedName>
        <fullName evidence="1">Uncharacterized protein</fullName>
    </submittedName>
</protein>
<dbReference type="Proteomes" id="UP000826195">
    <property type="component" value="Unassembled WGS sequence"/>
</dbReference>
<proteinExistence type="predicted"/>
<reference evidence="1 2" key="1">
    <citation type="journal article" date="2021" name="J. Hered.">
        <title>A chromosome-level genome assembly of the parasitoid wasp, Cotesia glomerata (Hymenoptera: Braconidae).</title>
        <authorList>
            <person name="Pinto B.J."/>
            <person name="Weis J.J."/>
            <person name="Gamble T."/>
            <person name="Ode P.J."/>
            <person name="Paul R."/>
            <person name="Zaspel J.M."/>
        </authorList>
    </citation>
    <scope>NUCLEOTIDE SEQUENCE [LARGE SCALE GENOMIC DNA]</scope>
    <source>
        <strain evidence="1">CgM1</strain>
    </source>
</reference>